<evidence type="ECO:0000256" key="5">
    <source>
        <dbReference type="ARBA" id="ARBA00023136"/>
    </source>
</evidence>
<dbReference type="PANTHER" id="PTHR30572">
    <property type="entry name" value="MEMBRANE COMPONENT OF TRANSPORTER-RELATED"/>
    <property type="match status" value="1"/>
</dbReference>
<keyword evidence="3 7" id="KW-0812">Transmembrane</keyword>
<evidence type="ECO:0000259" key="8">
    <source>
        <dbReference type="Pfam" id="PF02687"/>
    </source>
</evidence>
<evidence type="ECO:0000256" key="4">
    <source>
        <dbReference type="ARBA" id="ARBA00022989"/>
    </source>
</evidence>
<protein>
    <submittedName>
        <fullName evidence="10">Putative ABC transport system permease protein</fullName>
    </submittedName>
</protein>
<dbReference type="InterPro" id="IPR003838">
    <property type="entry name" value="ABC3_permease_C"/>
</dbReference>
<proteinExistence type="inferred from homology"/>
<dbReference type="PANTHER" id="PTHR30572:SF4">
    <property type="entry name" value="ABC TRANSPORTER PERMEASE YTRF"/>
    <property type="match status" value="1"/>
</dbReference>
<sequence length="415" mass="46103">MMMIFRLIGESFWFAADALRQNKLRTMLSLLGITIGIFTIISVFSAVDTLRNKLQESVDKLGSNTLFVQKWPWIFGDNYPWWKYVNRPQPSMKDFMALKDRLENIEGIAFEASSGGRIVKYRSNSVENVNLNAGSQDYNKTWNFDFQEGRYFTEGEGQSGSPVVILGADIAEGLFGGESAVGKQIKTMGRRLTVVGVFKKEGEDMLGVSQDKNILIPINLAKSLFDVENERYGPQITVRGKENVGQEEVESELRGVMRSIHRLKPGAEDDFSLNKATILSNQLDVMFKMVNIAGWVIGGFSILVGGFGIANIMFVSVKERTNIIGIQKSLGAKNYFILLQFMFEAIALCLLGGALGLFLVYMITLVFTYLVDVKIVLDLKNILTGITISALIGAISGFWPAYSASKLDPVEAIRS</sequence>
<feature type="domain" description="MacB-like periplasmic core" evidence="9">
    <location>
        <begin position="26"/>
        <end position="254"/>
    </location>
</feature>
<name>A0A318UBI3_9SPHI</name>
<dbReference type="Proteomes" id="UP000248198">
    <property type="component" value="Unassembled WGS sequence"/>
</dbReference>
<keyword evidence="2" id="KW-1003">Cell membrane</keyword>
<dbReference type="EMBL" id="QKLU01000005">
    <property type="protein sequence ID" value="PYF72895.1"/>
    <property type="molecule type" value="Genomic_DNA"/>
</dbReference>
<feature type="transmembrane region" description="Helical" evidence="7">
    <location>
        <begin position="337"/>
        <end position="370"/>
    </location>
</feature>
<evidence type="ECO:0000256" key="1">
    <source>
        <dbReference type="ARBA" id="ARBA00004651"/>
    </source>
</evidence>
<dbReference type="AlphaFoldDB" id="A0A318UBI3"/>
<evidence type="ECO:0000313" key="11">
    <source>
        <dbReference type="Proteomes" id="UP000248198"/>
    </source>
</evidence>
<dbReference type="Pfam" id="PF02687">
    <property type="entry name" value="FtsX"/>
    <property type="match status" value="1"/>
</dbReference>
<organism evidence="10 11">
    <name type="scientific">Pedobacter nutrimenti</name>
    <dbReference type="NCBI Taxonomy" id="1241337"/>
    <lineage>
        <taxon>Bacteria</taxon>
        <taxon>Pseudomonadati</taxon>
        <taxon>Bacteroidota</taxon>
        <taxon>Sphingobacteriia</taxon>
        <taxon>Sphingobacteriales</taxon>
        <taxon>Sphingobacteriaceae</taxon>
        <taxon>Pedobacter</taxon>
    </lineage>
</organism>
<comment type="subcellular location">
    <subcellularLocation>
        <location evidence="1">Cell membrane</location>
        <topology evidence="1">Multi-pass membrane protein</topology>
    </subcellularLocation>
</comment>
<keyword evidence="11" id="KW-1185">Reference proteome</keyword>
<dbReference type="Pfam" id="PF12704">
    <property type="entry name" value="MacB_PCD"/>
    <property type="match status" value="1"/>
</dbReference>
<dbReference type="InterPro" id="IPR050250">
    <property type="entry name" value="Macrolide_Exporter_MacB"/>
</dbReference>
<evidence type="ECO:0000256" key="7">
    <source>
        <dbReference type="SAM" id="Phobius"/>
    </source>
</evidence>
<dbReference type="GO" id="GO:0005886">
    <property type="term" value="C:plasma membrane"/>
    <property type="evidence" value="ECO:0007669"/>
    <property type="project" value="UniProtKB-SubCell"/>
</dbReference>
<feature type="transmembrane region" description="Helical" evidence="7">
    <location>
        <begin position="382"/>
        <end position="402"/>
    </location>
</feature>
<feature type="transmembrane region" description="Helical" evidence="7">
    <location>
        <begin position="292"/>
        <end position="317"/>
    </location>
</feature>
<reference evidence="10 11" key="1">
    <citation type="submission" date="2018-06" db="EMBL/GenBank/DDBJ databases">
        <title>Genomic Encyclopedia of Archaeal and Bacterial Type Strains, Phase II (KMG-II): from individual species to whole genera.</title>
        <authorList>
            <person name="Goeker M."/>
        </authorList>
    </citation>
    <scope>NUCLEOTIDE SEQUENCE [LARGE SCALE GENOMIC DNA]</scope>
    <source>
        <strain evidence="10 11">DSM 27372</strain>
    </source>
</reference>
<dbReference type="GO" id="GO:0022857">
    <property type="term" value="F:transmembrane transporter activity"/>
    <property type="evidence" value="ECO:0007669"/>
    <property type="project" value="TreeGrafter"/>
</dbReference>
<evidence type="ECO:0000313" key="10">
    <source>
        <dbReference type="EMBL" id="PYF72895.1"/>
    </source>
</evidence>
<comment type="caution">
    <text evidence="10">The sequence shown here is derived from an EMBL/GenBank/DDBJ whole genome shotgun (WGS) entry which is preliminary data.</text>
</comment>
<evidence type="ECO:0000256" key="6">
    <source>
        <dbReference type="ARBA" id="ARBA00038076"/>
    </source>
</evidence>
<comment type="similarity">
    <text evidence="6">Belongs to the ABC-4 integral membrane protein family.</text>
</comment>
<feature type="domain" description="ABC3 transporter permease C-terminal" evidence="8">
    <location>
        <begin position="296"/>
        <end position="409"/>
    </location>
</feature>
<accession>A0A318UBI3</accession>
<keyword evidence="4 7" id="KW-1133">Transmembrane helix</keyword>
<evidence type="ECO:0000256" key="2">
    <source>
        <dbReference type="ARBA" id="ARBA00022475"/>
    </source>
</evidence>
<evidence type="ECO:0000259" key="9">
    <source>
        <dbReference type="Pfam" id="PF12704"/>
    </source>
</evidence>
<feature type="transmembrane region" description="Helical" evidence="7">
    <location>
        <begin position="28"/>
        <end position="47"/>
    </location>
</feature>
<evidence type="ECO:0000256" key="3">
    <source>
        <dbReference type="ARBA" id="ARBA00022692"/>
    </source>
</evidence>
<dbReference type="OrthoDB" id="9770036at2"/>
<keyword evidence="5 7" id="KW-0472">Membrane</keyword>
<gene>
    <name evidence="10" type="ORF">B0O44_105269</name>
</gene>
<dbReference type="InterPro" id="IPR025857">
    <property type="entry name" value="MacB_PCD"/>
</dbReference>